<keyword evidence="5" id="KW-0645">Protease</keyword>
<feature type="compositionally biased region" description="Low complexity" evidence="9">
    <location>
        <begin position="393"/>
        <end position="410"/>
    </location>
</feature>
<evidence type="ECO:0000256" key="1">
    <source>
        <dbReference type="ARBA" id="ARBA00004496"/>
    </source>
</evidence>
<dbReference type="InterPro" id="IPR019103">
    <property type="entry name" value="Peptidase_aspartic_DDI1-type"/>
</dbReference>
<dbReference type="CDD" id="cd01796">
    <property type="entry name" value="Ubl_Ddi1_like"/>
    <property type="match status" value="1"/>
</dbReference>
<dbReference type="STRING" id="66420.A0A194PL81"/>
<dbReference type="EMBL" id="KQ459605">
    <property type="protein sequence ID" value="KPI91865.1"/>
    <property type="molecule type" value="Genomic_DNA"/>
</dbReference>
<evidence type="ECO:0000256" key="3">
    <source>
        <dbReference type="ARBA" id="ARBA00022448"/>
    </source>
</evidence>
<dbReference type="CDD" id="cd05479">
    <property type="entry name" value="RP_DDI"/>
    <property type="match status" value="1"/>
</dbReference>
<dbReference type="Pfam" id="PF09668">
    <property type="entry name" value="Asp_protease"/>
    <property type="match status" value="1"/>
</dbReference>
<dbReference type="PROSITE" id="PS50053">
    <property type="entry name" value="UBIQUITIN_2"/>
    <property type="match status" value="1"/>
</dbReference>
<comment type="similarity">
    <text evidence="2">Belongs to the DDI1 family.</text>
</comment>
<dbReference type="InterPro" id="IPR057273">
    <property type="entry name" value="Ddi1/2_HDD"/>
</dbReference>
<evidence type="ECO:0000256" key="5">
    <source>
        <dbReference type="ARBA" id="ARBA00022670"/>
    </source>
</evidence>
<feature type="domain" description="Ubiquitin-like" evidence="11">
    <location>
        <begin position="2"/>
        <end position="81"/>
    </location>
</feature>
<dbReference type="InterPro" id="IPR001995">
    <property type="entry name" value="Peptidase_A2_cat"/>
</dbReference>
<keyword evidence="4" id="KW-0963">Cytoplasm</keyword>
<keyword evidence="6" id="KW-0064">Aspartyl protease</keyword>
<gene>
    <name evidence="13" type="ORF">RR46_08291</name>
</gene>
<comment type="subcellular location">
    <subcellularLocation>
        <location evidence="1">Cytoplasm</location>
    </subcellularLocation>
</comment>
<name>A0A194PL81_PAPXU</name>
<dbReference type="InterPro" id="IPR029071">
    <property type="entry name" value="Ubiquitin-like_domsf"/>
</dbReference>
<dbReference type="GO" id="GO:0006508">
    <property type="term" value="P:proteolysis"/>
    <property type="evidence" value="ECO:0007669"/>
    <property type="project" value="UniProtKB-KW"/>
</dbReference>
<evidence type="ECO:0000259" key="11">
    <source>
        <dbReference type="PROSITE" id="PS50053"/>
    </source>
</evidence>
<dbReference type="Pfam" id="PF00240">
    <property type="entry name" value="ubiquitin"/>
    <property type="match status" value="1"/>
</dbReference>
<feature type="compositionally biased region" description="Polar residues" evidence="9">
    <location>
        <begin position="411"/>
        <end position="455"/>
    </location>
</feature>
<evidence type="ECO:0000313" key="13">
    <source>
        <dbReference type="EMBL" id="KPI91865.1"/>
    </source>
</evidence>
<proteinExistence type="inferred from homology"/>
<dbReference type="InterPro" id="IPR033882">
    <property type="entry name" value="DDI1_N"/>
</dbReference>
<evidence type="ECO:0000256" key="4">
    <source>
        <dbReference type="ARBA" id="ARBA00022490"/>
    </source>
</evidence>
<dbReference type="SUPFAM" id="SSF50630">
    <property type="entry name" value="Acid proteases"/>
    <property type="match status" value="1"/>
</dbReference>
<evidence type="ECO:0000313" key="14">
    <source>
        <dbReference type="Proteomes" id="UP000053268"/>
    </source>
</evidence>
<dbReference type="InterPro" id="IPR009060">
    <property type="entry name" value="UBA-like_sf"/>
</dbReference>
<dbReference type="InterPro" id="IPR015940">
    <property type="entry name" value="UBA"/>
</dbReference>
<dbReference type="SUPFAM" id="SSF54236">
    <property type="entry name" value="Ubiquitin-like"/>
    <property type="match status" value="1"/>
</dbReference>
<dbReference type="PROSITE" id="PS50175">
    <property type="entry name" value="ASP_PROT_RETROV"/>
    <property type="match status" value="1"/>
</dbReference>
<keyword evidence="3" id="KW-0813">Transport</keyword>
<dbReference type="PANTHER" id="PTHR15397">
    <property type="entry name" value="SODIUM-GLUCOSE COTRANSPORTER REGULATORY PROTEIN -RELATED"/>
    <property type="match status" value="1"/>
</dbReference>
<evidence type="ECO:0000256" key="8">
    <source>
        <dbReference type="ARBA" id="ARBA00022927"/>
    </source>
</evidence>
<sequence>MLEKNTRFYYTHHYEIFVIDVSEDLELENLKAFCEIESGFRAKDIILNFNGKPLLDDKKSLRDHGVNDGDVIVMIHMLQSSTNLNANDSSQALPAGLANLDFSSIQVPPAVASSSMAARSNPVEEDPRLIREMFLAKPDELALLKQNNPRLADALLSGNLDTFASVLREQLSARTERQQQRIRMMNSDPFDTEAQRMIAEEIRQKNIEANMEAAMEYNPETFGTVVMLYINCHVNGFPVKAFIDSGAQTTIMSAACAERCNIMRLVDTRWAGIAKGVGVQRIIARIHMVQMRIEKDFLTTSFSVLEEQPMDMLLGLDMLKRHQCNIDLKRNVLRIGTTGTETPFLPESELPECARLSGYSEDEIVNQSTRAHEERQIKEALEKSKQEQAKNNQISKSTASAQTSTSVGQSNNQISAEATRNQTSRPGSSSQASTNSGQGKRTGFGNPSLTILPTDSFSESDVEEIVGLGFTREQAIVELRRFNGDKTQATVALFAKSLKF</sequence>
<dbReference type="Gene3D" id="3.10.20.90">
    <property type="entry name" value="Phosphatidylinositol 3-kinase Catalytic Subunit, Chain A, domain 1"/>
    <property type="match status" value="1"/>
</dbReference>
<dbReference type="InterPro" id="IPR000626">
    <property type="entry name" value="Ubiquitin-like_dom"/>
</dbReference>
<dbReference type="SUPFAM" id="SSF46934">
    <property type="entry name" value="UBA-like"/>
    <property type="match status" value="1"/>
</dbReference>
<feature type="region of interest" description="Disordered" evidence="9">
    <location>
        <begin position="383"/>
        <end position="455"/>
    </location>
</feature>
<feature type="domain" description="Peptidase A2" evidence="12">
    <location>
        <begin position="239"/>
        <end position="318"/>
    </location>
</feature>
<accession>A0A194PL81</accession>
<reference evidence="13 14" key="1">
    <citation type="journal article" date="2015" name="Nat. Commun.">
        <title>Outbred genome sequencing and CRISPR/Cas9 gene editing in butterflies.</title>
        <authorList>
            <person name="Li X."/>
            <person name="Fan D."/>
            <person name="Zhang W."/>
            <person name="Liu G."/>
            <person name="Zhang L."/>
            <person name="Zhao L."/>
            <person name="Fang X."/>
            <person name="Chen L."/>
            <person name="Dong Y."/>
            <person name="Chen Y."/>
            <person name="Ding Y."/>
            <person name="Zhao R."/>
            <person name="Feng M."/>
            <person name="Zhu Y."/>
            <person name="Feng Y."/>
            <person name="Jiang X."/>
            <person name="Zhu D."/>
            <person name="Xiang H."/>
            <person name="Feng X."/>
            <person name="Li S."/>
            <person name="Wang J."/>
            <person name="Zhang G."/>
            <person name="Kronforst M.R."/>
            <person name="Wang W."/>
        </authorList>
    </citation>
    <scope>NUCLEOTIDE SEQUENCE [LARGE SCALE GENOMIC DNA]</scope>
    <source>
        <strain evidence="13">Ya'a_city_454_Px</strain>
        <tissue evidence="13">Whole body</tissue>
    </source>
</reference>
<dbReference type="Pfam" id="PF24669">
    <property type="entry name" value="Ddi2_HDD"/>
    <property type="match status" value="1"/>
</dbReference>
<dbReference type="GO" id="GO:0015031">
    <property type="term" value="P:protein transport"/>
    <property type="evidence" value="ECO:0007669"/>
    <property type="project" value="UniProtKB-KW"/>
</dbReference>
<dbReference type="AlphaFoldDB" id="A0A194PL81"/>
<dbReference type="PANTHER" id="PTHR15397:SF3">
    <property type="entry name" value="DNA DAMAGE INDUCIBLE 1 HOMOLOG 2"/>
    <property type="match status" value="1"/>
</dbReference>
<dbReference type="Gene3D" id="1.10.8.10">
    <property type="entry name" value="DNA helicase RuvA subunit, C-terminal domain"/>
    <property type="match status" value="1"/>
</dbReference>
<dbReference type="Gene3D" id="2.40.70.10">
    <property type="entry name" value="Acid Proteases"/>
    <property type="match status" value="1"/>
</dbReference>
<dbReference type="PROSITE" id="PS50030">
    <property type="entry name" value="UBA"/>
    <property type="match status" value="1"/>
</dbReference>
<dbReference type="GO" id="GO:0005737">
    <property type="term" value="C:cytoplasm"/>
    <property type="evidence" value="ECO:0007669"/>
    <property type="project" value="UniProtKB-SubCell"/>
</dbReference>
<dbReference type="FunFam" id="2.40.70.10:FF:000005">
    <property type="entry name" value="DNA damage inducible 1 homolog 2"/>
    <property type="match status" value="1"/>
</dbReference>
<keyword evidence="7" id="KW-0378">Hydrolase</keyword>
<evidence type="ECO:0000256" key="6">
    <source>
        <dbReference type="ARBA" id="ARBA00022750"/>
    </source>
</evidence>
<keyword evidence="14" id="KW-1185">Reference proteome</keyword>
<evidence type="ECO:0000256" key="2">
    <source>
        <dbReference type="ARBA" id="ARBA00009136"/>
    </source>
</evidence>
<evidence type="ECO:0000259" key="12">
    <source>
        <dbReference type="PROSITE" id="PS50175"/>
    </source>
</evidence>
<evidence type="ECO:0000256" key="7">
    <source>
        <dbReference type="ARBA" id="ARBA00022801"/>
    </source>
</evidence>
<feature type="domain" description="UBA" evidence="10">
    <location>
        <begin position="456"/>
        <end position="496"/>
    </location>
</feature>
<evidence type="ECO:0000259" key="10">
    <source>
        <dbReference type="PROSITE" id="PS50030"/>
    </source>
</evidence>
<dbReference type="InterPro" id="IPR021109">
    <property type="entry name" value="Peptidase_aspartic_dom_sf"/>
</dbReference>
<dbReference type="Proteomes" id="UP000053268">
    <property type="component" value="Unassembled WGS sequence"/>
</dbReference>
<protein>
    <submittedName>
        <fullName evidence="13">Protein DDI1-like 2</fullName>
    </submittedName>
</protein>
<evidence type="ECO:0000256" key="9">
    <source>
        <dbReference type="SAM" id="MobiDB-lite"/>
    </source>
</evidence>
<organism evidence="13 14">
    <name type="scientific">Papilio xuthus</name>
    <name type="common">Asian swallowtail butterfly</name>
    <dbReference type="NCBI Taxonomy" id="66420"/>
    <lineage>
        <taxon>Eukaryota</taxon>
        <taxon>Metazoa</taxon>
        <taxon>Ecdysozoa</taxon>
        <taxon>Arthropoda</taxon>
        <taxon>Hexapoda</taxon>
        <taxon>Insecta</taxon>
        <taxon>Pterygota</taxon>
        <taxon>Neoptera</taxon>
        <taxon>Endopterygota</taxon>
        <taxon>Lepidoptera</taxon>
        <taxon>Glossata</taxon>
        <taxon>Ditrysia</taxon>
        <taxon>Papilionoidea</taxon>
        <taxon>Papilionidae</taxon>
        <taxon>Papilioninae</taxon>
        <taxon>Papilio</taxon>
    </lineage>
</organism>
<keyword evidence="8" id="KW-0653">Protein transport</keyword>
<dbReference type="GO" id="GO:0004190">
    <property type="term" value="F:aspartic-type endopeptidase activity"/>
    <property type="evidence" value="ECO:0007669"/>
    <property type="project" value="UniProtKB-KW"/>
</dbReference>